<evidence type="ECO:0000256" key="1">
    <source>
        <dbReference type="SAM" id="Phobius"/>
    </source>
</evidence>
<keyword evidence="1" id="KW-1133">Transmembrane helix</keyword>
<evidence type="ECO:0000313" key="2">
    <source>
        <dbReference type="EMBL" id="QHT29809.1"/>
    </source>
</evidence>
<keyword evidence="1" id="KW-0812">Transmembrane</keyword>
<feature type="transmembrane region" description="Helical" evidence="1">
    <location>
        <begin position="6"/>
        <end position="25"/>
    </location>
</feature>
<keyword evidence="1" id="KW-0472">Membrane</keyword>
<proteinExistence type="predicted"/>
<name>A0A6C0ENC5_9ZZZZ</name>
<protein>
    <submittedName>
        <fullName evidence="2">Uncharacterized protein</fullName>
    </submittedName>
</protein>
<feature type="transmembrane region" description="Helical" evidence="1">
    <location>
        <begin position="37"/>
        <end position="57"/>
    </location>
</feature>
<dbReference type="EMBL" id="MN738882">
    <property type="protein sequence ID" value="QHT29809.1"/>
    <property type="molecule type" value="Genomic_DNA"/>
</dbReference>
<dbReference type="AlphaFoldDB" id="A0A6C0ENC5"/>
<reference evidence="2" key="1">
    <citation type="journal article" date="2020" name="Nature">
        <title>Giant virus diversity and host interactions through global metagenomics.</title>
        <authorList>
            <person name="Schulz F."/>
            <person name="Roux S."/>
            <person name="Paez-Espino D."/>
            <person name="Jungbluth S."/>
            <person name="Walsh D.A."/>
            <person name="Denef V.J."/>
            <person name="McMahon K.D."/>
            <person name="Konstantinidis K.T."/>
            <person name="Eloe-Fadrosh E.A."/>
            <person name="Kyrpides N.C."/>
            <person name="Woyke T."/>
        </authorList>
    </citation>
    <scope>NUCLEOTIDE SEQUENCE</scope>
    <source>
        <strain evidence="2">GVMAG-M-3300009068-24</strain>
    </source>
</reference>
<sequence>MYSFSVTIYAAILFFLLSPGVLLSLPPKSSTMTKAAVHSLVFALIFYFTYGYVWRYFNPYPAHRENMAPKKKEGMAMEPKKK</sequence>
<organism evidence="2">
    <name type="scientific">viral metagenome</name>
    <dbReference type="NCBI Taxonomy" id="1070528"/>
    <lineage>
        <taxon>unclassified sequences</taxon>
        <taxon>metagenomes</taxon>
        <taxon>organismal metagenomes</taxon>
    </lineage>
</organism>
<accession>A0A6C0ENC5</accession>